<proteinExistence type="predicted"/>
<evidence type="ECO:0000256" key="1">
    <source>
        <dbReference type="SAM" id="MobiDB-lite"/>
    </source>
</evidence>
<dbReference type="InterPro" id="IPR008974">
    <property type="entry name" value="TRAF-like"/>
</dbReference>
<accession>A0A147B945</accession>
<feature type="non-terminal residue" evidence="3">
    <location>
        <position position="1"/>
    </location>
</feature>
<dbReference type="AlphaFoldDB" id="A0A147B945"/>
<name>A0A147B945_9ACAR</name>
<dbReference type="GO" id="GO:0043122">
    <property type="term" value="P:regulation of canonical NF-kappaB signal transduction"/>
    <property type="evidence" value="ECO:0007669"/>
    <property type="project" value="TreeGrafter"/>
</dbReference>
<dbReference type="PROSITE" id="PS50144">
    <property type="entry name" value="MATH"/>
    <property type="match status" value="1"/>
</dbReference>
<evidence type="ECO:0000259" key="2">
    <source>
        <dbReference type="PROSITE" id="PS50144"/>
    </source>
</evidence>
<dbReference type="Gene3D" id="2.60.210.10">
    <property type="entry name" value="Apoptosis, Tumor Necrosis Factor Receptor Associated Protein 2, Chain A"/>
    <property type="match status" value="1"/>
</dbReference>
<dbReference type="Gene3D" id="3.30.40.10">
    <property type="entry name" value="Zinc/RING finger domain, C3HC4 (zinc finger)"/>
    <property type="match status" value="1"/>
</dbReference>
<dbReference type="Pfam" id="PF22486">
    <property type="entry name" value="MATH_2"/>
    <property type="match status" value="1"/>
</dbReference>
<dbReference type="InterPro" id="IPR002083">
    <property type="entry name" value="MATH/TRAF_dom"/>
</dbReference>
<dbReference type="InterPro" id="IPR013083">
    <property type="entry name" value="Znf_RING/FYVE/PHD"/>
</dbReference>
<feature type="domain" description="MATH" evidence="2">
    <location>
        <begin position="225"/>
        <end position="370"/>
    </location>
</feature>
<feature type="region of interest" description="Disordered" evidence="1">
    <location>
        <begin position="315"/>
        <end position="335"/>
    </location>
</feature>
<evidence type="ECO:0000313" key="3">
    <source>
        <dbReference type="EMBL" id="JAR87300.1"/>
    </source>
</evidence>
<protein>
    <submittedName>
        <fullName evidence="3">Tnf receptor associated factor 3 isoform 3</fullName>
    </submittedName>
</protein>
<dbReference type="PANTHER" id="PTHR10131">
    <property type="entry name" value="TNF RECEPTOR ASSOCIATED FACTOR"/>
    <property type="match status" value="1"/>
</dbReference>
<organism evidence="3">
    <name type="scientific">Alectorobius mimon</name>
    <dbReference type="NCBI Taxonomy" id="360319"/>
    <lineage>
        <taxon>Eukaryota</taxon>
        <taxon>Metazoa</taxon>
        <taxon>Ecdysozoa</taxon>
        <taxon>Arthropoda</taxon>
        <taxon>Chelicerata</taxon>
        <taxon>Arachnida</taxon>
        <taxon>Acari</taxon>
        <taxon>Parasitiformes</taxon>
        <taxon>Ixodida</taxon>
        <taxon>Ixodoidea</taxon>
        <taxon>Argasidae</taxon>
        <taxon>Ornithodorinae</taxon>
        <taxon>Alectorobius</taxon>
    </lineage>
</organism>
<dbReference type="GO" id="GO:0005164">
    <property type="term" value="F:tumor necrosis factor receptor binding"/>
    <property type="evidence" value="ECO:0007669"/>
    <property type="project" value="TreeGrafter"/>
</dbReference>
<reference evidence="3" key="1">
    <citation type="submission" date="2016-03" db="EMBL/GenBank/DDBJ databases">
        <title>Gut transcriptome analysis on engorged females of Ornithodoros mimon (Acari: Argasidae) and phylogenetic inferences of soft ticks.</title>
        <authorList>
            <person name="Landulfo G.A."/>
            <person name="Giovanni D."/>
            <person name="Carvalho E."/>
            <person name="Junqueira-de-Azevedo I."/>
            <person name="Patane J."/>
            <person name="Mendoca R."/>
            <person name="Barros-Battesti D."/>
        </authorList>
    </citation>
    <scope>NUCLEOTIDE SEQUENCE</scope>
    <source>
        <strain evidence="3">Females</strain>
        <tissue evidence="3">Gut</tissue>
    </source>
</reference>
<dbReference type="EMBL" id="GEIB01000661">
    <property type="protein sequence ID" value="JAR87300.1"/>
    <property type="molecule type" value="Transcribed_RNA"/>
</dbReference>
<dbReference type="GO" id="GO:0009898">
    <property type="term" value="C:cytoplasmic side of plasma membrane"/>
    <property type="evidence" value="ECO:0007669"/>
    <property type="project" value="TreeGrafter"/>
</dbReference>
<dbReference type="PANTHER" id="PTHR10131:SF138">
    <property type="entry name" value="RE66324P"/>
    <property type="match status" value="1"/>
</dbReference>
<dbReference type="SUPFAM" id="SSF49599">
    <property type="entry name" value="TRAF domain-like"/>
    <property type="match status" value="2"/>
</dbReference>
<keyword evidence="3" id="KW-0675">Receptor</keyword>
<sequence length="394" mass="43945">LQCHVFCAPCYEAVVERCCARCPLDSTTFRKDGVVHFEVPTAQLSERSVRCWNSATGCSFIGMLGSLLEHVAKECKYVSTRCKKCGDEILTSEALDHALQGCSDRATLRSDSTSSEHEGSVVDRIAMDIRRESRHLDENLVSIIHNQNEIREAVSALKQATQTHVAEMKDMIQAQTEMTRHMKFNLSSEFGLLKMDLGRYQQGLNAIQQLRSDLNEVLSTHQLNSVTVLWRIKYFNENKQEATDRGSLMLRSDVFNVGGYHLRLVSCWTFVDTVLTFQIYLALCSGPNDSMLSWPFTKPFTLALVHPKDKTKSKKARFDPLRHQGSSRSPFARPRAVENPGAGVKNFYKVNEMKSHGFVQDNAICVSAEIETFASGAGVDGGCAATGDLQMMVG</sequence>